<comment type="similarity">
    <text evidence="1">Belongs to the short-chain dehydrogenases/reductases (SDR) family.</text>
</comment>
<dbReference type="PRINTS" id="PR00081">
    <property type="entry name" value="GDHRDH"/>
</dbReference>
<sequence>MWVGANLTDRVVIITGGSRGIGRATAIAAAARGFRVCIGYASNETAARTAVSAIEAKNGKAIAVKCDVGDEGDILALFEAADKFGTLGALVNNAGIVGETARVDEMSAERVQRMMAVNVTGSILCAREAVKRMSTRHGGKGGVIVNLSSVAAKLGSPNTYVDYAASKGAIDSFTVGLGHEVAGEGIRVAAIRPGLIDTDIHASGGDPDRAHRLSSSVPMKRVGTADEIANAIVWLMSDEASYVTSAILDVSGGR</sequence>
<dbReference type="Pfam" id="PF13561">
    <property type="entry name" value="adh_short_C2"/>
    <property type="match status" value="1"/>
</dbReference>
<dbReference type="InterPro" id="IPR002347">
    <property type="entry name" value="SDR_fam"/>
</dbReference>
<keyword evidence="2" id="KW-0560">Oxidoreductase</keyword>
<dbReference type="PANTHER" id="PTHR43639">
    <property type="entry name" value="OXIDOREDUCTASE, SHORT-CHAIN DEHYDROGENASE/REDUCTASE FAMILY (AFU_ORTHOLOGUE AFUA_5G02870)"/>
    <property type="match status" value="1"/>
</dbReference>
<accession>A0A1M5YW57</accession>
<dbReference type="PRINTS" id="PR00080">
    <property type="entry name" value="SDRFAMILY"/>
</dbReference>
<dbReference type="AlphaFoldDB" id="A0A1M5YW57"/>
<gene>
    <name evidence="3" type="ORF">SAMN05443248_8824</name>
</gene>
<dbReference type="Gene3D" id="3.40.50.720">
    <property type="entry name" value="NAD(P)-binding Rossmann-like Domain"/>
    <property type="match status" value="1"/>
</dbReference>
<dbReference type="InterPro" id="IPR020904">
    <property type="entry name" value="Sc_DH/Rdtase_CS"/>
</dbReference>
<reference evidence="3 4" key="1">
    <citation type="submission" date="2016-11" db="EMBL/GenBank/DDBJ databases">
        <authorList>
            <person name="Jaros S."/>
            <person name="Januszkiewicz K."/>
            <person name="Wedrychowicz H."/>
        </authorList>
    </citation>
    <scope>NUCLEOTIDE SEQUENCE [LARGE SCALE GENOMIC DNA]</scope>
    <source>
        <strain evidence="3 4">GAS138</strain>
    </source>
</reference>
<dbReference type="SUPFAM" id="SSF51735">
    <property type="entry name" value="NAD(P)-binding Rossmann-fold domains"/>
    <property type="match status" value="1"/>
</dbReference>
<dbReference type="PROSITE" id="PS00061">
    <property type="entry name" value="ADH_SHORT"/>
    <property type="match status" value="1"/>
</dbReference>
<dbReference type="GO" id="GO:0016491">
    <property type="term" value="F:oxidoreductase activity"/>
    <property type="evidence" value="ECO:0007669"/>
    <property type="project" value="UniProtKB-KW"/>
</dbReference>
<protein>
    <submittedName>
        <fullName evidence="3">NAD(P)-dependent dehydrogenase, short-chain alcohol dehydrogenase family</fullName>
    </submittedName>
</protein>
<dbReference type="FunFam" id="3.40.50.720:FF:000084">
    <property type="entry name" value="Short-chain dehydrogenase reductase"/>
    <property type="match status" value="1"/>
</dbReference>
<evidence type="ECO:0000313" key="4">
    <source>
        <dbReference type="Proteomes" id="UP000189796"/>
    </source>
</evidence>
<evidence type="ECO:0000256" key="1">
    <source>
        <dbReference type="ARBA" id="ARBA00006484"/>
    </source>
</evidence>
<proteinExistence type="inferred from homology"/>
<organism evidence="3 4">
    <name type="scientific">Bradyrhizobium erythrophlei</name>
    <dbReference type="NCBI Taxonomy" id="1437360"/>
    <lineage>
        <taxon>Bacteria</taxon>
        <taxon>Pseudomonadati</taxon>
        <taxon>Pseudomonadota</taxon>
        <taxon>Alphaproteobacteria</taxon>
        <taxon>Hyphomicrobiales</taxon>
        <taxon>Nitrobacteraceae</taxon>
        <taxon>Bradyrhizobium</taxon>
    </lineage>
</organism>
<evidence type="ECO:0000313" key="3">
    <source>
        <dbReference type="EMBL" id="SHI15773.1"/>
    </source>
</evidence>
<dbReference type="EMBL" id="LT670817">
    <property type="protein sequence ID" value="SHI15773.1"/>
    <property type="molecule type" value="Genomic_DNA"/>
</dbReference>
<dbReference type="InterPro" id="IPR036291">
    <property type="entry name" value="NAD(P)-bd_dom_sf"/>
</dbReference>
<dbReference type="PANTHER" id="PTHR43639:SF1">
    <property type="entry name" value="SHORT-CHAIN DEHYDROGENASE_REDUCTASE FAMILY PROTEIN"/>
    <property type="match status" value="1"/>
</dbReference>
<dbReference type="Proteomes" id="UP000189796">
    <property type="component" value="Chromosome I"/>
</dbReference>
<name>A0A1M5YW57_9BRAD</name>
<evidence type="ECO:0000256" key="2">
    <source>
        <dbReference type="ARBA" id="ARBA00023002"/>
    </source>
</evidence>